<dbReference type="InterPro" id="IPR035911">
    <property type="entry name" value="MurE/MurF_N"/>
</dbReference>
<name>A0A938X7L2_9FIRM</name>
<comment type="similarity">
    <text evidence="10">Belongs to the MurCDEF family. MurF subfamily.</text>
</comment>
<evidence type="ECO:0000256" key="11">
    <source>
        <dbReference type="RuleBase" id="RU004136"/>
    </source>
</evidence>
<keyword evidence="3 10" id="KW-0132">Cell division</keyword>
<accession>A0A938X7L2</accession>
<dbReference type="PANTHER" id="PTHR43024:SF1">
    <property type="entry name" value="UDP-N-ACETYLMURAMOYL-TRIPEPTIDE--D-ALANYL-D-ALANINE LIGASE"/>
    <property type="match status" value="1"/>
</dbReference>
<dbReference type="InterPro" id="IPR005863">
    <property type="entry name" value="UDP-N-AcMur_synth"/>
</dbReference>
<comment type="catalytic activity">
    <reaction evidence="10 11">
        <text>D-alanyl-D-alanine + UDP-N-acetyl-alpha-D-muramoyl-L-alanyl-gamma-D-glutamyl-meso-2,6-diaminopimelate + ATP = UDP-N-acetyl-alpha-D-muramoyl-L-alanyl-gamma-D-glutamyl-meso-2,6-diaminopimeloyl-D-alanyl-D-alanine + ADP + phosphate + H(+)</text>
        <dbReference type="Rhea" id="RHEA:28374"/>
        <dbReference type="ChEBI" id="CHEBI:15378"/>
        <dbReference type="ChEBI" id="CHEBI:30616"/>
        <dbReference type="ChEBI" id="CHEBI:43474"/>
        <dbReference type="ChEBI" id="CHEBI:57822"/>
        <dbReference type="ChEBI" id="CHEBI:61386"/>
        <dbReference type="ChEBI" id="CHEBI:83905"/>
        <dbReference type="ChEBI" id="CHEBI:456216"/>
        <dbReference type="EC" id="6.3.2.10"/>
    </reaction>
</comment>
<evidence type="ECO:0000256" key="7">
    <source>
        <dbReference type="ARBA" id="ARBA00022984"/>
    </source>
</evidence>
<keyword evidence="2 10" id="KW-0436">Ligase</keyword>
<dbReference type="InterPro" id="IPR036565">
    <property type="entry name" value="Mur-like_cat_sf"/>
</dbReference>
<dbReference type="GO" id="GO:0071555">
    <property type="term" value="P:cell wall organization"/>
    <property type="evidence" value="ECO:0007669"/>
    <property type="project" value="UniProtKB-KW"/>
</dbReference>
<comment type="subcellular location">
    <subcellularLocation>
        <location evidence="10 11">Cytoplasm</location>
    </subcellularLocation>
</comment>
<keyword evidence="5 10" id="KW-0067">ATP-binding</keyword>
<dbReference type="GO" id="GO:0005524">
    <property type="term" value="F:ATP binding"/>
    <property type="evidence" value="ECO:0007669"/>
    <property type="project" value="UniProtKB-UniRule"/>
</dbReference>
<dbReference type="Pfam" id="PF08245">
    <property type="entry name" value="Mur_ligase_M"/>
    <property type="match status" value="1"/>
</dbReference>
<dbReference type="InterPro" id="IPR013221">
    <property type="entry name" value="Mur_ligase_cen"/>
</dbReference>
<dbReference type="EC" id="6.3.2.10" evidence="10 11"/>
<proteinExistence type="inferred from homology"/>
<keyword evidence="7 10" id="KW-0573">Peptidoglycan synthesis</keyword>
<keyword evidence="4 10" id="KW-0547">Nucleotide-binding</keyword>
<keyword evidence="9 10" id="KW-0961">Cell wall biogenesis/degradation</keyword>
<comment type="function">
    <text evidence="10 11">Involved in cell wall formation. Catalyzes the final step in the synthesis of UDP-N-acetylmuramoyl-pentapeptide, the precursor of murein.</text>
</comment>
<evidence type="ECO:0000259" key="13">
    <source>
        <dbReference type="Pfam" id="PF02875"/>
    </source>
</evidence>
<feature type="domain" description="Mur ligase C-terminal" evidence="13">
    <location>
        <begin position="318"/>
        <end position="437"/>
    </location>
</feature>
<dbReference type="Gene3D" id="3.40.1390.10">
    <property type="entry name" value="MurE/MurF, N-terminal domain"/>
    <property type="match status" value="1"/>
</dbReference>
<dbReference type="NCBIfam" id="TIGR01143">
    <property type="entry name" value="murF"/>
    <property type="match status" value="1"/>
</dbReference>
<dbReference type="InterPro" id="IPR000713">
    <property type="entry name" value="Mur_ligase_N"/>
</dbReference>
<dbReference type="EMBL" id="JACJKY010000015">
    <property type="protein sequence ID" value="MBM6921380.1"/>
    <property type="molecule type" value="Genomic_DNA"/>
</dbReference>
<dbReference type="Gene3D" id="3.90.190.20">
    <property type="entry name" value="Mur ligase, C-terminal domain"/>
    <property type="match status" value="1"/>
</dbReference>
<evidence type="ECO:0000256" key="6">
    <source>
        <dbReference type="ARBA" id="ARBA00022960"/>
    </source>
</evidence>
<feature type="domain" description="Mur ligase central" evidence="14">
    <location>
        <begin position="104"/>
        <end position="290"/>
    </location>
</feature>
<dbReference type="Pfam" id="PF01225">
    <property type="entry name" value="Mur_ligase"/>
    <property type="match status" value="1"/>
</dbReference>
<keyword evidence="6 10" id="KW-0133">Cell shape</keyword>
<dbReference type="HAMAP" id="MF_02019">
    <property type="entry name" value="MurF"/>
    <property type="match status" value="1"/>
</dbReference>
<dbReference type="Gene3D" id="3.40.1190.10">
    <property type="entry name" value="Mur-like, catalytic domain"/>
    <property type="match status" value="1"/>
</dbReference>
<gene>
    <name evidence="10" type="primary">murF</name>
    <name evidence="15" type="ORF">H6A12_09455</name>
</gene>
<dbReference type="SUPFAM" id="SSF53244">
    <property type="entry name" value="MurD-like peptide ligases, peptide-binding domain"/>
    <property type="match status" value="1"/>
</dbReference>
<evidence type="ECO:0000256" key="1">
    <source>
        <dbReference type="ARBA" id="ARBA00022490"/>
    </source>
</evidence>
<organism evidence="15 16">
    <name type="scientific">Merdimmobilis hominis</name>
    <dbReference type="NCBI Taxonomy" id="2897707"/>
    <lineage>
        <taxon>Bacteria</taxon>
        <taxon>Bacillati</taxon>
        <taxon>Bacillota</taxon>
        <taxon>Clostridia</taxon>
        <taxon>Eubacteriales</taxon>
        <taxon>Oscillospiraceae</taxon>
        <taxon>Merdimmobilis</taxon>
    </lineage>
</organism>
<evidence type="ECO:0000256" key="10">
    <source>
        <dbReference type="HAMAP-Rule" id="MF_02019"/>
    </source>
</evidence>
<comment type="caution">
    <text evidence="15">The sequence shown here is derived from an EMBL/GenBank/DDBJ whole genome shotgun (WGS) entry which is preliminary data.</text>
</comment>
<sequence>METMTLSQIAGAVGSHCDSDAKINEICIDTRAIKPGCLFVAIRGENFDGHDFIEQAYESGAVGVITSREISGHTGVILVPDTRKALLDLARYYRGLFSVFTVGVTGSVGKTSTKEMIYAILSEDGETLKTEGNLNNEIGMPLTVFRLSHTHKNGVFEMGMSNFGEISALTHVCCPNVGVITNIGVSHMETLGSQENILKAKMEITDSMAPDAPLILNMDDPLLKTVNQMTQQPIMYYGIEDQQAEVTASNIRIINGTTQFTIRYYGQSIEAMVPAVGRHNVYNALAGFCVGLVANMKPEDIVRGIRRYQNAAMRQNISVENGVTVITDCYNASPASMHAAMDVLLHTECEGKRWCVFGDMLELGACSEEAHLEIGKEVGRSRIDGFVCIGEHARNMKRGAAMVGMKQAYYFEDNQKAAAFLAKTLVPGDVVIYKASRGMHLEEVISRVSEEWKK</sequence>
<dbReference type="GO" id="GO:0005737">
    <property type="term" value="C:cytoplasm"/>
    <property type="evidence" value="ECO:0007669"/>
    <property type="project" value="UniProtKB-SubCell"/>
</dbReference>
<evidence type="ECO:0000313" key="15">
    <source>
        <dbReference type="EMBL" id="MBM6921380.1"/>
    </source>
</evidence>
<comment type="pathway">
    <text evidence="10 11">Cell wall biogenesis; peptidoglycan biosynthesis.</text>
</comment>
<evidence type="ECO:0000256" key="3">
    <source>
        <dbReference type="ARBA" id="ARBA00022618"/>
    </source>
</evidence>
<dbReference type="InterPro" id="IPR036615">
    <property type="entry name" value="Mur_ligase_C_dom_sf"/>
</dbReference>
<dbReference type="InterPro" id="IPR051046">
    <property type="entry name" value="MurCDEF_CellWall_CoF430Synth"/>
</dbReference>
<dbReference type="GO" id="GO:0008360">
    <property type="term" value="P:regulation of cell shape"/>
    <property type="evidence" value="ECO:0007669"/>
    <property type="project" value="UniProtKB-KW"/>
</dbReference>
<evidence type="ECO:0000256" key="9">
    <source>
        <dbReference type="ARBA" id="ARBA00023316"/>
    </source>
</evidence>
<dbReference type="AlphaFoldDB" id="A0A938X7L2"/>
<evidence type="ECO:0000259" key="12">
    <source>
        <dbReference type="Pfam" id="PF01225"/>
    </source>
</evidence>
<dbReference type="Proteomes" id="UP000774750">
    <property type="component" value="Unassembled WGS sequence"/>
</dbReference>
<evidence type="ECO:0000256" key="8">
    <source>
        <dbReference type="ARBA" id="ARBA00023306"/>
    </source>
</evidence>
<reference evidence="15" key="2">
    <citation type="journal article" date="2021" name="Sci. Rep.">
        <title>The distribution of antibiotic resistance genes in chicken gut microbiota commensals.</title>
        <authorList>
            <person name="Juricova H."/>
            <person name="Matiasovicova J."/>
            <person name="Kubasova T."/>
            <person name="Cejkova D."/>
            <person name="Rychlik I."/>
        </authorList>
    </citation>
    <scope>NUCLEOTIDE SEQUENCE</scope>
    <source>
        <strain evidence="15">An559</strain>
    </source>
</reference>
<dbReference type="GO" id="GO:0009252">
    <property type="term" value="P:peptidoglycan biosynthetic process"/>
    <property type="evidence" value="ECO:0007669"/>
    <property type="project" value="UniProtKB-UniRule"/>
</dbReference>
<keyword evidence="16" id="KW-1185">Reference proteome</keyword>
<protein>
    <recommendedName>
        <fullName evidence="10 11">UDP-N-acetylmuramoyl-tripeptide--D-alanyl-D-alanine ligase</fullName>
        <ecNumber evidence="10 11">6.3.2.10</ecNumber>
    </recommendedName>
    <alternativeName>
        <fullName evidence="10">D-alanyl-D-alanine-adding enzyme</fullName>
    </alternativeName>
</protein>
<dbReference type="RefSeq" id="WP_204447273.1">
    <property type="nucleotide sequence ID" value="NZ_JACJKY010000015.1"/>
</dbReference>
<feature type="binding site" evidence="10">
    <location>
        <begin position="106"/>
        <end position="112"/>
    </location>
    <ligand>
        <name>ATP</name>
        <dbReference type="ChEBI" id="CHEBI:30616"/>
    </ligand>
</feature>
<feature type="domain" description="Mur ligase N-terminal catalytic" evidence="12">
    <location>
        <begin position="22"/>
        <end position="70"/>
    </location>
</feature>
<reference evidence="15" key="1">
    <citation type="submission" date="2020-08" db="EMBL/GenBank/DDBJ databases">
        <authorList>
            <person name="Cejkova D."/>
            <person name="Kubasova T."/>
            <person name="Jahodarova E."/>
            <person name="Rychlik I."/>
        </authorList>
    </citation>
    <scope>NUCLEOTIDE SEQUENCE</scope>
    <source>
        <strain evidence="15">An559</strain>
    </source>
</reference>
<evidence type="ECO:0000256" key="4">
    <source>
        <dbReference type="ARBA" id="ARBA00022741"/>
    </source>
</evidence>
<dbReference type="PANTHER" id="PTHR43024">
    <property type="entry name" value="UDP-N-ACETYLMURAMOYL-TRIPEPTIDE--D-ALANYL-D-ALANINE LIGASE"/>
    <property type="match status" value="1"/>
</dbReference>
<evidence type="ECO:0000256" key="5">
    <source>
        <dbReference type="ARBA" id="ARBA00022840"/>
    </source>
</evidence>
<keyword evidence="8 10" id="KW-0131">Cell cycle</keyword>
<evidence type="ECO:0000259" key="14">
    <source>
        <dbReference type="Pfam" id="PF08245"/>
    </source>
</evidence>
<dbReference type="SUPFAM" id="SSF63418">
    <property type="entry name" value="MurE/MurF N-terminal domain"/>
    <property type="match status" value="1"/>
</dbReference>
<dbReference type="GO" id="GO:0047480">
    <property type="term" value="F:UDP-N-acetylmuramoyl-tripeptide-D-alanyl-D-alanine ligase activity"/>
    <property type="evidence" value="ECO:0007669"/>
    <property type="project" value="UniProtKB-UniRule"/>
</dbReference>
<dbReference type="Pfam" id="PF02875">
    <property type="entry name" value="Mur_ligase_C"/>
    <property type="match status" value="1"/>
</dbReference>
<dbReference type="GO" id="GO:0051301">
    <property type="term" value="P:cell division"/>
    <property type="evidence" value="ECO:0007669"/>
    <property type="project" value="UniProtKB-KW"/>
</dbReference>
<evidence type="ECO:0000313" key="16">
    <source>
        <dbReference type="Proteomes" id="UP000774750"/>
    </source>
</evidence>
<dbReference type="InterPro" id="IPR004101">
    <property type="entry name" value="Mur_ligase_C"/>
</dbReference>
<dbReference type="SUPFAM" id="SSF53623">
    <property type="entry name" value="MurD-like peptide ligases, catalytic domain"/>
    <property type="match status" value="1"/>
</dbReference>
<evidence type="ECO:0000256" key="2">
    <source>
        <dbReference type="ARBA" id="ARBA00022598"/>
    </source>
</evidence>
<keyword evidence="1 10" id="KW-0963">Cytoplasm</keyword>